<sequence>MVAATSADTAREEIKTLAEQRYCMAVGKGSALDNLLTAAVQEIGG</sequence>
<proteinExistence type="predicted"/>
<evidence type="ECO:0000313" key="2">
    <source>
        <dbReference type="Proteomes" id="UP000074561"/>
    </source>
</evidence>
<dbReference type="AlphaFoldDB" id="A0A127PY63"/>
<organism evidence="1 2">
    <name type="scientific">Collimonas pratensis</name>
    <dbReference type="NCBI Taxonomy" id="279113"/>
    <lineage>
        <taxon>Bacteria</taxon>
        <taxon>Pseudomonadati</taxon>
        <taxon>Pseudomonadota</taxon>
        <taxon>Betaproteobacteria</taxon>
        <taxon>Burkholderiales</taxon>
        <taxon>Oxalobacteraceae</taxon>
        <taxon>Collimonas</taxon>
    </lineage>
</organism>
<reference evidence="1 2" key="1">
    <citation type="submission" date="2015-11" db="EMBL/GenBank/DDBJ databases">
        <title>Exploring the genomic traits of fungus-feeding bacterial genus Collimonas.</title>
        <authorList>
            <person name="Song C."/>
            <person name="Schmidt R."/>
            <person name="de Jager V."/>
            <person name="Krzyzanowska D."/>
            <person name="Jongedijk E."/>
            <person name="Cankar K."/>
            <person name="Beekwilder J."/>
            <person name="van Veen A."/>
            <person name="de Boer W."/>
            <person name="van Veen J.A."/>
            <person name="Garbeva P."/>
        </authorList>
    </citation>
    <scope>NUCLEOTIDE SEQUENCE [LARGE SCALE GENOMIC DNA]</scope>
    <source>
        <strain evidence="1 2">Ter91</strain>
    </source>
</reference>
<gene>
    <name evidence="1" type="ORF">CPter91_0332</name>
</gene>
<name>A0A127PY63_9BURK</name>
<evidence type="ECO:0000313" key="1">
    <source>
        <dbReference type="EMBL" id="AMP02731.1"/>
    </source>
</evidence>
<dbReference type="KEGG" id="cpra:CPter91_0332"/>
<accession>A0A127PY63</accession>
<dbReference type="EMBL" id="CP013234">
    <property type="protein sequence ID" value="AMP02731.1"/>
    <property type="molecule type" value="Genomic_DNA"/>
</dbReference>
<protein>
    <submittedName>
        <fullName evidence="1">Uncharacterized protein</fullName>
    </submittedName>
</protein>
<dbReference type="Proteomes" id="UP000074561">
    <property type="component" value="Chromosome"/>
</dbReference>